<sequence length="397" mass="46009">MDSLPYEILGEIMIFLEAKDVFQKFCLVSKYFYGVTKSTYHLTQLISHKLHICRPMSLTLPHAIKILKKTTRISKIRPIEFLGFATTGGVDGDIASNWVGSLFFKNSPGYCSRERKDNINCAGVLSSTQNGLLSDGRSEVRDEIARIIRNNHYARQLIGNDRIGKKSDPLNYIEEMIFRHIYINVPEILIHRNANQQTAHEFMFHLRELHNSLVNTELILASFRKREDDAYYLVRPINYENGDKGKNLFCAKYVEFSRSGEFTCPVEAFMVFISDYYIDIESSEFSVYNDLKSSSDIDTLVSINENVPRPYELFESKLHEYRLFNWTKNPLKPLLWGKFRKKGGKKIEAKLRDNFSGAYLYVKLLYPLDLMRESGDMSEFTNIDARYVGLKGVEIRI</sequence>
<dbReference type="Proteomes" id="UP001162131">
    <property type="component" value="Unassembled WGS sequence"/>
</dbReference>
<evidence type="ECO:0000259" key="1">
    <source>
        <dbReference type="PROSITE" id="PS50181"/>
    </source>
</evidence>
<name>A0AAU9KA96_9CILI</name>
<comment type="caution">
    <text evidence="2">The sequence shown here is derived from an EMBL/GenBank/DDBJ whole genome shotgun (WGS) entry which is preliminary data.</text>
</comment>
<dbReference type="SUPFAM" id="SSF81383">
    <property type="entry name" value="F-box domain"/>
    <property type="match status" value="1"/>
</dbReference>
<feature type="domain" description="F-box" evidence="1">
    <location>
        <begin position="1"/>
        <end position="45"/>
    </location>
</feature>
<gene>
    <name evidence="2" type="ORF">BSTOLATCC_MIC62551</name>
</gene>
<reference evidence="2" key="1">
    <citation type="submission" date="2021-09" db="EMBL/GenBank/DDBJ databases">
        <authorList>
            <consortium name="AG Swart"/>
            <person name="Singh M."/>
            <person name="Singh A."/>
            <person name="Seah K."/>
            <person name="Emmerich C."/>
        </authorList>
    </citation>
    <scope>NUCLEOTIDE SEQUENCE</scope>
    <source>
        <strain evidence="2">ATCC30299</strain>
    </source>
</reference>
<accession>A0AAU9KA96</accession>
<dbReference type="CDD" id="cd09917">
    <property type="entry name" value="F-box_SF"/>
    <property type="match status" value="1"/>
</dbReference>
<dbReference type="AlphaFoldDB" id="A0AAU9KA96"/>
<evidence type="ECO:0000313" key="3">
    <source>
        <dbReference type="Proteomes" id="UP001162131"/>
    </source>
</evidence>
<organism evidence="2 3">
    <name type="scientific">Blepharisma stoltei</name>
    <dbReference type="NCBI Taxonomy" id="1481888"/>
    <lineage>
        <taxon>Eukaryota</taxon>
        <taxon>Sar</taxon>
        <taxon>Alveolata</taxon>
        <taxon>Ciliophora</taxon>
        <taxon>Postciliodesmatophora</taxon>
        <taxon>Heterotrichea</taxon>
        <taxon>Heterotrichida</taxon>
        <taxon>Blepharismidae</taxon>
        <taxon>Blepharisma</taxon>
    </lineage>
</organism>
<dbReference type="PROSITE" id="PS50181">
    <property type="entry name" value="FBOX"/>
    <property type="match status" value="1"/>
</dbReference>
<dbReference type="EMBL" id="CAJZBQ010000060">
    <property type="protein sequence ID" value="CAG9334970.1"/>
    <property type="molecule type" value="Genomic_DNA"/>
</dbReference>
<protein>
    <recommendedName>
        <fullName evidence="1">F-box domain-containing protein</fullName>
    </recommendedName>
</protein>
<proteinExistence type="predicted"/>
<keyword evidence="3" id="KW-1185">Reference proteome</keyword>
<dbReference type="InterPro" id="IPR036047">
    <property type="entry name" value="F-box-like_dom_sf"/>
</dbReference>
<evidence type="ECO:0000313" key="2">
    <source>
        <dbReference type="EMBL" id="CAG9334970.1"/>
    </source>
</evidence>
<dbReference type="InterPro" id="IPR001810">
    <property type="entry name" value="F-box_dom"/>
</dbReference>